<dbReference type="Proteomes" id="UP000295063">
    <property type="component" value="Unassembled WGS sequence"/>
</dbReference>
<dbReference type="GO" id="GO:0016740">
    <property type="term" value="F:transferase activity"/>
    <property type="evidence" value="ECO:0007669"/>
    <property type="project" value="UniProtKB-KW"/>
</dbReference>
<dbReference type="InterPro" id="IPR006675">
    <property type="entry name" value="HDIG_dom"/>
</dbReference>
<evidence type="ECO:0000259" key="2">
    <source>
        <dbReference type="PROSITE" id="PS51832"/>
    </source>
</evidence>
<organism evidence="3 4">
    <name type="scientific">Anaerospora hongkongensis</name>
    <dbReference type="NCBI Taxonomy" id="244830"/>
    <lineage>
        <taxon>Bacteria</taxon>
        <taxon>Bacillati</taxon>
        <taxon>Bacillota</taxon>
        <taxon>Negativicutes</taxon>
        <taxon>Selenomonadales</taxon>
        <taxon>Sporomusaceae</taxon>
        <taxon>Anaerospora</taxon>
    </lineage>
</organism>
<keyword evidence="3" id="KW-0808">Transferase</keyword>
<gene>
    <name evidence="3" type="ORF">EV210_10594</name>
</gene>
<protein>
    <submittedName>
        <fullName evidence="3">Putative nucleotidyltransferase with HDIG domain</fullName>
    </submittedName>
</protein>
<keyword evidence="4" id="KW-1185">Reference proteome</keyword>
<dbReference type="PROSITE" id="PS51832">
    <property type="entry name" value="HD_GYP"/>
    <property type="match status" value="1"/>
</dbReference>
<dbReference type="SUPFAM" id="SSF109604">
    <property type="entry name" value="HD-domain/PDEase-like"/>
    <property type="match status" value="1"/>
</dbReference>
<dbReference type="Gene3D" id="1.10.3210.10">
    <property type="entry name" value="Hypothetical protein af1432"/>
    <property type="match status" value="1"/>
</dbReference>
<dbReference type="AlphaFoldDB" id="A0A4R1PZE1"/>
<dbReference type="SMART" id="SM00471">
    <property type="entry name" value="HDc"/>
    <property type="match status" value="1"/>
</dbReference>
<feature type="domain" description="HD-GYP" evidence="2">
    <location>
        <begin position="125"/>
        <end position="324"/>
    </location>
</feature>
<dbReference type="InterPro" id="IPR003607">
    <property type="entry name" value="HD/PDEase_dom"/>
</dbReference>
<evidence type="ECO:0000313" key="4">
    <source>
        <dbReference type="Proteomes" id="UP000295063"/>
    </source>
</evidence>
<name>A0A4R1PZE1_9FIRM</name>
<feature type="domain" description="HD" evidence="1">
    <location>
        <begin position="147"/>
        <end position="272"/>
    </location>
</feature>
<dbReference type="PROSITE" id="PS51831">
    <property type="entry name" value="HD"/>
    <property type="match status" value="1"/>
</dbReference>
<dbReference type="PANTHER" id="PTHR43155">
    <property type="entry name" value="CYCLIC DI-GMP PHOSPHODIESTERASE PA4108-RELATED"/>
    <property type="match status" value="1"/>
</dbReference>
<dbReference type="RefSeq" id="WP_132078551.1">
    <property type="nucleotide sequence ID" value="NZ_SLUI01000005.1"/>
</dbReference>
<evidence type="ECO:0000259" key="1">
    <source>
        <dbReference type="PROSITE" id="PS51831"/>
    </source>
</evidence>
<dbReference type="PANTHER" id="PTHR43155:SF2">
    <property type="entry name" value="CYCLIC DI-GMP PHOSPHODIESTERASE PA4108"/>
    <property type="match status" value="1"/>
</dbReference>
<proteinExistence type="predicted"/>
<sequence>MVSRRYRIQDVEPGMVLAKPAIDHRKRVVLAEGTVLTEKLIDRLENWNIFVVDIFGDEGNPLPEEPVLPTAAFAQPSEEKLKLQERFYSAYQDVVLDVQTAFEQIRYLKVVPLIKVRELANTSIAELSHAPGAINLLYMLQGMDNLTARHSLNVAIIAGVLGRWLGFSAKLLQDLILAALLHDVGKTQLAEELLYKKAAQLTAPETELMRKHTIEGYQLLKRAAYQLPFHILAGVLQHHEGVDGSGYPLQLTGKKIHLFARIIAVADRYEIMTNKNRDENHLTPFAAVESLVREAFEKLDAAVASVFLTNIRDQFIGNFVRLSDGREAVVVYLGRFISQRPVVQTSDGQFIDLEKKRDLHITEVIGV</sequence>
<dbReference type="NCBIfam" id="TIGR00277">
    <property type="entry name" value="HDIG"/>
    <property type="match status" value="1"/>
</dbReference>
<evidence type="ECO:0000313" key="3">
    <source>
        <dbReference type="EMBL" id="TCL37660.1"/>
    </source>
</evidence>
<comment type="caution">
    <text evidence="3">The sequence shown here is derived from an EMBL/GenBank/DDBJ whole genome shotgun (WGS) entry which is preliminary data.</text>
</comment>
<dbReference type="OrthoDB" id="1677843at2"/>
<dbReference type="InterPro" id="IPR037522">
    <property type="entry name" value="HD_GYP_dom"/>
</dbReference>
<dbReference type="CDD" id="cd00077">
    <property type="entry name" value="HDc"/>
    <property type="match status" value="1"/>
</dbReference>
<dbReference type="Pfam" id="PF13487">
    <property type="entry name" value="HD_5"/>
    <property type="match status" value="1"/>
</dbReference>
<reference evidence="3 4" key="1">
    <citation type="submission" date="2019-03" db="EMBL/GenBank/DDBJ databases">
        <title>Genomic Encyclopedia of Type Strains, Phase IV (KMG-IV): sequencing the most valuable type-strain genomes for metagenomic binning, comparative biology and taxonomic classification.</title>
        <authorList>
            <person name="Goeker M."/>
        </authorList>
    </citation>
    <scope>NUCLEOTIDE SEQUENCE [LARGE SCALE GENOMIC DNA]</scope>
    <source>
        <strain evidence="3 4">DSM 15969</strain>
    </source>
</reference>
<dbReference type="EMBL" id="SLUI01000005">
    <property type="protein sequence ID" value="TCL37660.1"/>
    <property type="molecule type" value="Genomic_DNA"/>
</dbReference>
<accession>A0A4R1PZE1</accession>
<dbReference type="InterPro" id="IPR006674">
    <property type="entry name" value="HD_domain"/>
</dbReference>